<sequence>MGGETIAQKLDMSLDELTGSKGGKEATKGGGRGGDSNCRVFVGNLPFSTSWQDLKDHMRSVGEVVHCDILAAPGT</sequence>
<evidence type="ECO:0000256" key="2">
    <source>
        <dbReference type="SAM" id="MobiDB-lite"/>
    </source>
</evidence>
<feature type="domain" description="RRM" evidence="3">
    <location>
        <begin position="40"/>
        <end position="70"/>
    </location>
</feature>
<dbReference type="InterPro" id="IPR012677">
    <property type="entry name" value="Nucleotide-bd_a/b_plait_sf"/>
</dbReference>
<dbReference type="Proteomes" id="UP000626109">
    <property type="component" value="Unassembled WGS sequence"/>
</dbReference>
<evidence type="ECO:0000313" key="5">
    <source>
        <dbReference type="Proteomes" id="UP000626109"/>
    </source>
</evidence>
<dbReference type="PANTHER" id="PTHR23003">
    <property type="entry name" value="RNA RECOGNITION MOTIF RRM DOMAIN CONTAINING PROTEIN"/>
    <property type="match status" value="1"/>
</dbReference>
<organism evidence="4 5">
    <name type="scientific">Polarella glacialis</name>
    <name type="common">Dinoflagellate</name>
    <dbReference type="NCBI Taxonomy" id="89957"/>
    <lineage>
        <taxon>Eukaryota</taxon>
        <taxon>Sar</taxon>
        <taxon>Alveolata</taxon>
        <taxon>Dinophyceae</taxon>
        <taxon>Suessiales</taxon>
        <taxon>Suessiaceae</taxon>
        <taxon>Polarella</taxon>
    </lineage>
</organism>
<dbReference type="PANTHER" id="PTHR23003:SF3">
    <property type="entry name" value="FI21236P1-RELATED"/>
    <property type="match status" value="1"/>
</dbReference>
<dbReference type="GO" id="GO:0005737">
    <property type="term" value="C:cytoplasm"/>
    <property type="evidence" value="ECO:0007669"/>
    <property type="project" value="TreeGrafter"/>
</dbReference>
<proteinExistence type="predicted"/>
<keyword evidence="1" id="KW-0694">RNA-binding</keyword>
<evidence type="ECO:0000259" key="3">
    <source>
        <dbReference type="Pfam" id="PF00076"/>
    </source>
</evidence>
<evidence type="ECO:0000256" key="1">
    <source>
        <dbReference type="ARBA" id="ARBA00022884"/>
    </source>
</evidence>
<dbReference type="GO" id="GO:1990904">
    <property type="term" value="C:ribonucleoprotein complex"/>
    <property type="evidence" value="ECO:0007669"/>
    <property type="project" value="TreeGrafter"/>
</dbReference>
<dbReference type="InterPro" id="IPR035979">
    <property type="entry name" value="RBD_domain_sf"/>
</dbReference>
<name>A0A813K2U8_POLGL</name>
<dbReference type="GO" id="GO:0003729">
    <property type="term" value="F:mRNA binding"/>
    <property type="evidence" value="ECO:0007669"/>
    <property type="project" value="TreeGrafter"/>
</dbReference>
<comment type="caution">
    <text evidence="4">The sequence shown here is derived from an EMBL/GenBank/DDBJ whole genome shotgun (WGS) entry which is preliminary data.</text>
</comment>
<evidence type="ECO:0000313" key="4">
    <source>
        <dbReference type="EMBL" id="CAE8689810.1"/>
    </source>
</evidence>
<protein>
    <recommendedName>
        <fullName evidence="3">RRM domain-containing protein</fullName>
    </recommendedName>
</protein>
<gene>
    <name evidence="4" type="ORF">PGLA2088_LOCUS26638</name>
</gene>
<dbReference type="InterPro" id="IPR000504">
    <property type="entry name" value="RRM_dom"/>
</dbReference>
<dbReference type="Gene3D" id="3.30.70.330">
    <property type="match status" value="1"/>
</dbReference>
<feature type="region of interest" description="Disordered" evidence="2">
    <location>
        <begin position="1"/>
        <end position="36"/>
    </location>
</feature>
<dbReference type="Pfam" id="PF00076">
    <property type="entry name" value="RRM_1"/>
    <property type="match status" value="1"/>
</dbReference>
<feature type="non-terminal residue" evidence="4">
    <location>
        <position position="75"/>
    </location>
</feature>
<dbReference type="GO" id="GO:0005634">
    <property type="term" value="C:nucleus"/>
    <property type="evidence" value="ECO:0007669"/>
    <property type="project" value="TreeGrafter"/>
</dbReference>
<dbReference type="SUPFAM" id="SSF54928">
    <property type="entry name" value="RNA-binding domain, RBD"/>
    <property type="match status" value="1"/>
</dbReference>
<reference evidence="4" key="1">
    <citation type="submission" date="2021-02" db="EMBL/GenBank/DDBJ databases">
        <authorList>
            <person name="Dougan E. K."/>
            <person name="Rhodes N."/>
            <person name="Thang M."/>
            <person name="Chan C."/>
        </authorList>
    </citation>
    <scope>NUCLEOTIDE SEQUENCE</scope>
</reference>
<accession>A0A813K2U8</accession>
<dbReference type="EMBL" id="CAJNNW010027136">
    <property type="protein sequence ID" value="CAE8689810.1"/>
    <property type="molecule type" value="Genomic_DNA"/>
</dbReference>
<dbReference type="InterPro" id="IPR050374">
    <property type="entry name" value="RRT5_SRSF_SR"/>
</dbReference>
<dbReference type="AlphaFoldDB" id="A0A813K2U8"/>